<keyword evidence="3" id="KW-1185">Reference proteome</keyword>
<keyword evidence="1" id="KW-0812">Transmembrane</keyword>
<protein>
    <submittedName>
        <fullName evidence="2">Uncharacterized protein</fullName>
    </submittedName>
</protein>
<feature type="transmembrane region" description="Helical" evidence="1">
    <location>
        <begin position="31"/>
        <end position="64"/>
    </location>
</feature>
<reference evidence="2 3" key="1">
    <citation type="submission" date="2019-08" db="EMBL/GenBank/DDBJ databases">
        <title>In-depth cultivation of the pig gut microbiome towards novel bacterial diversity and tailored functional studies.</title>
        <authorList>
            <person name="Wylensek D."/>
            <person name="Hitch T.C.A."/>
            <person name="Clavel T."/>
        </authorList>
    </citation>
    <scope>NUCLEOTIDE SEQUENCE [LARGE SCALE GENOMIC DNA]</scope>
    <source>
        <strain evidence="2 3">Oil+RF-744-WCA-WT-11</strain>
    </source>
</reference>
<gene>
    <name evidence="2" type="ORF">FYJ35_10020</name>
</gene>
<keyword evidence="1" id="KW-1133">Transmembrane helix</keyword>
<dbReference type="Proteomes" id="UP000481852">
    <property type="component" value="Unassembled WGS sequence"/>
</dbReference>
<keyword evidence="1" id="KW-0472">Membrane</keyword>
<evidence type="ECO:0000313" key="3">
    <source>
        <dbReference type="Proteomes" id="UP000481852"/>
    </source>
</evidence>
<evidence type="ECO:0000313" key="2">
    <source>
        <dbReference type="EMBL" id="MSS15367.1"/>
    </source>
</evidence>
<evidence type="ECO:0000256" key="1">
    <source>
        <dbReference type="SAM" id="Phobius"/>
    </source>
</evidence>
<proteinExistence type="predicted"/>
<dbReference type="RefSeq" id="WP_154526118.1">
    <property type="nucleotide sequence ID" value="NZ_JAQYJL010000019.1"/>
</dbReference>
<sequence length="87" mass="10016">MKFIIFLISVVLFWAEWLVIRKATINKFIPIIIAFAIGLPLGATVGLHLVAFPLLFILLAWILCEVEDRYFKRKGLTDIEKSKLKDL</sequence>
<name>A0A6L5X750_9FIRM</name>
<dbReference type="AlphaFoldDB" id="A0A6L5X750"/>
<comment type="caution">
    <text evidence="2">The sequence shown here is derived from an EMBL/GenBank/DDBJ whole genome shotgun (WGS) entry which is preliminary data.</text>
</comment>
<dbReference type="EMBL" id="VULZ01000010">
    <property type="protein sequence ID" value="MSS15367.1"/>
    <property type="molecule type" value="Genomic_DNA"/>
</dbReference>
<accession>A0A6L5X750</accession>
<organism evidence="2 3">
    <name type="scientific">Porcincola intestinalis</name>
    <dbReference type="NCBI Taxonomy" id="2606632"/>
    <lineage>
        <taxon>Bacteria</taxon>
        <taxon>Bacillati</taxon>
        <taxon>Bacillota</taxon>
        <taxon>Clostridia</taxon>
        <taxon>Lachnospirales</taxon>
        <taxon>Lachnospiraceae</taxon>
        <taxon>Porcincola</taxon>
    </lineage>
</organism>